<protein>
    <submittedName>
        <fullName evidence="4">CSGA-like protein</fullName>
    </submittedName>
</protein>
<proteinExistence type="inferred from homology"/>
<keyword evidence="2" id="KW-0560">Oxidoreductase</keyword>
<dbReference type="Gene3D" id="3.40.50.720">
    <property type="entry name" value="NAD(P)-binding Rossmann-like Domain"/>
    <property type="match status" value="1"/>
</dbReference>
<name>A0ABY7EFH2_MYAAR</name>
<dbReference type="Pfam" id="PF00106">
    <property type="entry name" value="adh_short"/>
    <property type="match status" value="1"/>
</dbReference>
<accession>A0ABY7EFH2</accession>
<gene>
    <name evidence="4" type="ORF">MAR_017625</name>
</gene>
<evidence type="ECO:0000313" key="5">
    <source>
        <dbReference type="Proteomes" id="UP001164746"/>
    </source>
</evidence>
<dbReference type="PRINTS" id="PR00080">
    <property type="entry name" value="SDRFAMILY"/>
</dbReference>
<evidence type="ECO:0000256" key="1">
    <source>
        <dbReference type="ARBA" id="ARBA00022857"/>
    </source>
</evidence>
<comment type="similarity">
    <text evidence="3">Belongs to the short-chain dehydrogenases/reductases (SDR) family.</text>
</comment>
<dbReference type="SUPFAM" id="SSF51735">
    <property type="entry name" value="NAD(P)-binding Rossmann-fold domains"/>
    <property type="match status" value="1"/>
</dbReference>
<organism evidence="4 5">
    <name type="scientific">Mya arenaria</name>
    <name type="common">Soft-shell clam</name>
    <dbReference type="NCBI Taxonomy" id="6604"/>
    <lineage>
        <taxon>Eukaryota</taxon>
        <taxon>Metazoa</taxon>
        <taxon>Spiralia</taxon>
        <taxon>Lophotrochozoa</taxon>
        <taxon>Mollusca</taxon>
        <taxon>Bivalvia</taxon>
        <taxon>Autobranchia</taxon>
        <taxon>Heteroconchia</taxon>
        <taxon>Euheterodonta</taxon>
        <taxon>Imparidentia</taxon>
        <taxon>Neoheterodontei</taxon>
        <taxon>Myida</taxon>
        <taxon>Myoidea</taxon>
        <taxon>Myidae</taxon>
        <taxon>Mya</taxon>
    </lineage>
</organism>
<dbReference type="PANTHER" id="PTHR43544">
    <property type="entry name" value="SHORT-CHAIN DEHYDROGENASE/REDUCTASE"/>
    <property type="match status" value="1"/>
</dbReference>
<evidence type="ECO:0000256" key="2">
    <source>
        <dbReference type="ARBA" id="ARBA00023002"/>
    </source>
</evidence>
<dbReference type="InterPro" id="IPR036291">
    <property type="entry name" value="NAD(P)-bd_dom_sf"/>
</dbReference>
<dbReference type="Proteomes" id="UP001164746">
    <property type="component" value="Chromosome 6"/>
</dbReference>
<keyword evidence="5" id="KW-1185">Reference proteome</keyword>
<keyword evidence="1" id="KW-0521">NADP</keyword>
<reference evidence="4" key="1">
    <citation type="submission" date="2022-11" db="EMBL/GenBank/DDBJ databases">
        <title>Centuries of genome instability and evolution in soft-shell clam transmissible cancer (bioRxiv).</title>
        <authorList>
            <person name="Hart S.F.M."/>
            <person name="Yonemitsu M.A."/>
            <person name="Giersch R.M."/>
            <person name="Beal B.F."/>
            <person name="Arriagada G."/>
            <person name="Davis B.W."/>
            <person name="Ostrander E.A."/>
            <person name="Goff S.P."/>
            <person name="Metzger M.J."/>
        </authorList>
    </citation>
    <scope>NUCLEOTIDE SEQUENCE</scope>
    <source>
        <strain evidence="4">MELC-2E11</strain>
        <tissue evidence="4">Siphon/mantle</tissue>
    </source>
</reference>
<dbReference type="PANTHER" id="PTHR43544:SF7">
    <property type="entry name" value="NADB-LER2"/>
    <property type="match status" value="1"/>
</dbReference>
<sequence>MALCPKSVLVTGANRGIGLEFVRQFLALKTPPKFIFACCRVPENVADLNSIAEKSPSVHVVKIDVTDDSIIGGARAYVESTVGADGLNLLINNAAVGVQKRLQEVTREEMRRHYEANAIGPLMVARAFLPLLKQAASLSPAAPMSCSRAAIINISSVLASISENSSGGGYAYRPSKAALNMLTTNLALELKEDGILATAVHPGWVKTEMGGPNALIDTGESITAMMSLLAKLQGEEGTGKFYNGVRGGLIVALLKNAPHPSKA</sequence>
<evidence type="ECO:0000313" key="4">
    <source>
        <dbReference type="EMBL" id="WAR07667.1"/>
    </source>
</evidence>
<dbReference type="PRINTS" id="PR00081">
    <property type="entry name" value="GDHRDH"/>
</dbReference>
<dbReference type="EMBL" id="CP111017">
    <property type="protein sequence ID" value="WAR07667.1"/>
    <property type="molecule type" value="Genomic_DNA"/>
</dbReference>
<dbReference type="CDD" id="cd05325">
    <property type="entry name" value="carb_red_sniffer_like_SDR_c"/>
    <property type="match status" value="1"/>
</dbReference>
<dbReference type="InterPro" id="IPR051468">
    <property type="entry name" value="Fungal_SecMetab_SDRs"/>
</dbReference>
<dbReference type="InterPro" id="IPR002347">
    <property type="entry name" value="SDR_fam"/>
</dbReference>
<evidence type="ECO:0000256" key="3">
    <source>
        <dbReference type="RuleBase" id="RU000363"/>
    </source>
</evidence>